<dbReference type="GO" id="GO:0004519">
    <property type="term" value="F:endonuclease activity"/>
    <property type="evidence" value="ECO:0007669"/>
    <property type="project" value="UniProtKB-KW"/>
</dbReference>
<dbReference type="InterPro" id="IPR044925">
    <property type="entry name" value="His-Me_finger_sf"/>
</dbReference>
<keyword evidence="2" id="KW-0540">Nuclease</keyword>
<dbReference type="InterPro" id="IPR003615">
    <property type="entry name" value="HNH_nuc"/>
</dbReference>
<dbReference type="CDD" id="cd00085">
    <property type="entry name" value="HNHc"/>
    <property type="match status" value="1"/>
</dbReference>
<evidence type="ECO:0000259" key="1">
    <source>
        <dbReference type="SMART" id="SM00507"/>
    </source>
</evidence>
<sequence length="193" mass="22025">MKLENFRVIPEYPKYLISPYGEVYSTKSNKLLTHHLGSAGYPFVTFYERGKNVSVVLHRLLARVFKDLPSLESELEVDHKDRNKLNFALDNLVVMTKEDHRVKTTLERGHIVGGNKCPYCSKQISSSAKTCFDCKPKNNPAITAEQIEYWVINYSWVKASKELGLSDNGLRKRYKSLTGKDPKSIKKKVSQVG</sequence>
<keyword evidence="3" id="KW-1185">Reference proteome</keyword>
<dbReference type="GO" id="GO:0016788">
    <property type="term" value="F:hydrolase activity, acting on ester bonds"/>
    <property type="evidence" value="ECO:0007669"/>
    <property type="project" value="InterPro"/>
</dbReference>
<accession>A0A2H4PIF6</accession>
<keyword evidence="2" id="KW-0255">Endonuclease</keyword>
<reference evidence="2" key="1">
    <citation type="submission" date="2017-11" db="EMBL/GenBank/DDBJ databases">
        <title>SP3 genome.</title>
        <authorList>
            <person name="Sritha K.S."/>
            <person name="Sarita G.B."/>
            <person name="Jeena A."/>
        </authorList>
    </citation>
    <scope>NUCLEOTIDE SEQUENCE [LARGE SCALE GENOMIC DNA]</scope>
</reference>
<dbReference type="FunFam" id="3.90.75.20:FF:000001">
    <property type="entry name" value="H-N-H endonuclease F-TflII"/>
    <property type="match status" value="1"/>
</dbReference>
<dbReference type="KEGG" id="vg:54995085"/>
<protein>
    <submittedName>
        <fullName evidence="2">H-N-H endonuclease</fullName>
    </submittedName>
</protein>
<dbReference type="Gene3D" id="3.90.75.20">
    <property type="match status" value="1"/>
</dbReference>
<dbReference type="Proteomes" id="UP000259545">
    <property type="component" value="Segment"/>
</dbReference>
<dbReference type="Pfam" id="PF07463">
    <property type="entry name" value="NUMOD4"/>
    <property type="match status" value="1"/>
</dbReference>
<dbReference type="EMBL" id="MG387042">
    <property type="protein sequence ID" value="ATW62582.1"/>
    <property type="molecule type" value="Genomic_DNA"/>
</dbReference>
<dbReference type="SUPFAM" id="SSF54060">
    <property type="entry name" value="His-Me finger endonucleases"/>
    <property type="match status" value="1"/>
</dbReference>
<feature type="domain" description="HNH nuclease" evidence="1">
    <location>
        <begin position="51"/>
        <end position="101"/>
    </location>
</feature>
<keyword evidence="2" id="KW-0378">Hydrolase</keyword>
<dbReference type="InterPro" id="IPR010902">
    <property type="entry name" value="NUMOD4"/>
</dbReference>
<dbReference type="SMART" id="SM00507">
    <property type="entry name" value="HNHc"/>
    <property type="match status" value="1"/>
</dbReference>
<evidence type="ECO:0000313" key="2">
    <source>
        <dbReference type="EMBL" id="ATW62582.1"/>
    </source>
</evidence>
<organism evidence="2 3">
    <name type="scientific">Salmonella phage SP-3</name>
    <dbReference type="NCBI Taxonomy" id="1186124"/>
    <lineage>
        <taxon>Viruses</taxon>
        <taxon>Duplodnaviria</taxon>
        <taxon>Heunggongvirae</taxon>
        <taxon>Uroviricota</taxon>
        <taxon>Caudoviricetes</taxon>
    </lineage>
</organism>
<proteinExistence type="predicted"/>
<evidence type="ECO:0000313" key="3">
    <source>
        <dbReference type="Proteomes" id="UP000259545"/>
    </source>
</evidence>
<name>A0A2H4PIF6_9CAUD</name>
<dbReference type="Pfam" id="PF13392">
    <property type="entry name" value="HNH_3"/>
    <property type="match status" value="1"/>
</dbReference>